<dbReference type="AlphaFoldDB" id="A0A2V3TUU5"/>
<reference evidence="3 4" key="1">
    <citation type="submission" date="2018-05" db="EMBL/GenBank/DDBJ databases">
        <title>Genomic Encyclopedia of Type Strains, Phase IV (KMG-IV): sequencing the most valuable type-strain genomes for metagenomic binning, comparative biology and taxonomic classification.</title>
        <authorList>
            <person name="Goeker M."/>
        </authorList>
    </citation>
    <scope>NUCLEOTIDE SEQUENCE [LARGE SCALE GENOMIC DNA]</scope>
    <source>
        <strain evidence="3 4">DSM 6462</strain>
    </source>
</reference>
<evidence type="ECO:0000259" key="2">
    <source>
        <dbReference type="Pfam" id="PF13439"/>
    </source>
</evidence>
<dbReference type="PANTHER" id="PTHR12526">
    <property type="entry name" value="GLYCOSYLTRANSFERASE"/>
    <property type="match status" value="1"/>
</dbReference>
<feature type="domain" description="Glycosyl transferase family 1" evidence="1">
    <location>
        <begin position="604"/>
        <end position="767"/>
    </location>
</feature>
<dbReference type="Gene3D" id="3.40.50.2000">
    <property type="entry name" value="Glycogen Phosphorylase B"/>
    <property type="match status" value="2"/>
</dbReference>
<name>A0A2V3TUU5_9HYPH</name>
<feature type="domain" description="Glycosyltransferase subfamily 4-like N-terminal" evidence="2">
    <location>
        <begin position="377"/>
        <end position="575"/>
    </location>
</feature>
<dbReference type="Gene3D" id="1.25.40.10">
    <property type="entry name" value="Tetratricopeptide repeat domain"/>
    <property type="match status" value="2"/>
</dbReference>
<protein>
    <submittedName>
        <fullName evidence="3">Glycosyltransferase involved in cell wall biosynthesis</fullName>
    </submittedName>
</protein>
<evidence type="ECO:0000313" key="4">
    <source>
        <dbReference type="Proteomes" id="UP000248021"/>
    </source>
</evidence>
<dbReference type="InterPro" id="IPR011990">
    <property type="entry name" value="TPR-like_helical_dom_sf"/>
</dbReference>
<sequence>MYTITDCRPDGALPRVAAAHVLRAQQRVVASGAPATERASGAAASLAAGIACFRKGDLPAAHVHFRAAGRLRPDHPDGPRWLARTLRGLSRQAEAVAAWLRVLSILPEDFEALLRCGEAGVQGAAGADHPPGIISLADAETCLLRAAALRPADVRPLRLLAQHYLWSGRLDAARQLLCEALVGAPRAVALWQLVLELIGACYGPGLKSRVLRRMWQRFAGAPDRTDRLFLADVLAATGAVERARRLLEPLVGQGAAAEQGSAAGQGAARAQVLQRLGLLALAQGQVALASSYARRPEAPDALIDAVAACAAHQRLHHAGGGLSHPSSPNLLPHELPTHDWISSWLAGIDRIRRSRRPLAYEARPGAILHVLNSLGAGGTERQCALLAGQQKAQGREVEVICTDPRRGGRGAFFRNGLRQAGVRVATLADYAAVAAGVTHKVPLLAEPPEPVRGLVNLREIAHLAAAIMELRPEVVQAWTPQAAAHAALAGIIAGVPRVVMRGGSIAPGRRDGDDEGERARHAVMRRLLRAALADRSVILANNSSRNLADWLDWLGLEADVLGARAITVPNGIDADWLRGPGLGRVCPGSMFPGHGRPGFGSALHRRYGIAPDAIVIGGVMRLEREKDPELWLEVVARLCGRHPALHGLLIGCGRLRPLLEAEVHRRGLAGRITLAGMVAGDLADHYDRLAVLLLTSHFEGLPNVLIEAQARGVPVVAPDVGGVAEAMQAGETGLLVSCREPRDLAAAVTTLLGDEARRLAMGSAGRNFAARFAPEAVTARWEAVYGRSSA</sequence>
<dbReference type="InterPro" id="IPR001296">
    <property type="entry name" value="Glyco_trans_1"/>
</dbReference>
<dbReference type="EMBL" id="QJJK01000014">
    <property type="protein sequence ID" value="PXW53131.1"/>
    <property type="molecule type" value="Genomic_DNA"/>
</dbReference>
<comment type="caution">
    <text evidence="3">The sequence shown here is derived from an EMBL/GenBank/DDBJ whole genome shotgun (WGS) entry which is preliminary data.</text>
</comment>
<dbReference type="SUPFAM" id="SSF48452">
    <property type="entry name" value="TPR-like"/>
    <property type="match status" value="1"/>
</dbReference>
<proteinExistence type="predicted"/>
<dbReference type="Proteomes" id="UP000248021">
    <property type="component" value="Unassembled WGS sequence"/>
</dbReference>
<keyword evidence="3" id="KW-0808">Transferase</keyword>
<accession>A0A2V3TUU5</accession>
<dbReference type="GO" id="GO:0016757">
    <property type="term" value="F:glycosyltransferase activity"/>
    <property type="evidence" value="ECO:0007669"/>
    <property type="project" value="InterPro"/>
</dbReference>
<dbReference type="InterPro" id="IPR028098">
    <property type="entry name" value="Glyco_trans_4-like_N"/>
</dbReference>
<dbReference type="Pfam" id="PF13439">
    <property type="entry name" value="Glyco_transf_4"/>
    <property type="match status" value="1"/>
</dbReference>
<gene>
    <name evidence="3" type="ORF">C7450_1147</name>
</gene>
<evidence type="ECO:0000313" key="3">
    <source>
        <dbReference type="EMBL" id="PXW53131.1"/>
    </source>
</evidence>
<evidence type="ECO:0000259" key="1">
    <source>
        <dbReference type="Pfam" id="PF00534"/>
    </source>
</evidence>
<keyword evidence="4" id="KW-1185">Reference proteome</keyword>
<dbReference type="SUPFAM" id="SSF53756">
    <property type="entry name" value="UDP-Glycosyltransferase/glycogen phosphorylase"/>
    <property type="match status" value="1"/>
</dbReference>
<dbReference type="Pfam" id="PF00534">
    <property type="entry name" value="Glycos_transf_1"/>
    <property type="match status" value="1"/>
</dbReference>
<organism evidence="3 4">
    <name type="scientific">Chelatococcus asaccharovorans</name>
    <dbReference type="NCBI Taxonomy" id="28210"/>
    <lineage>
        <taxon>Bacteria</taxon>
        <taxon>Pseudomonadati</taxon>
        <taxon>Pseudomonadota</taxon>
        <taxon>Alphaproteobacteria</taxon>
        <taxon>Hyphomicrobiales</taxon>
        <taxon>Chelatococcaceae</taxon>
        <taxon>Chelatococcus</taxon>
    </lineage>
</organism>
<dbReference type="PANTHER" id="PTHR12526:SF636">
    <property type="entry name" value="BLL3647 PROTEIN"/>
    <property type="match status" value="1"/>
</dbReference>